<evidence type="ECO:0000313" key="2">
    <source>
        <dbReference type="EMBL" id="GMI07006.1"/>
    </source>
</evidence>
<evidence type="ECO:0000313" key="3">
    <source>
        <dbReference type="Proteomes" id="UP001165122"/>
    </source>
</evidence>
<dbReference type="AlphaFoldDB" id="A0A9W7CLY6"/>
<reference evidence="3" key="1">
    <citation type="journal article" date="2023" name="Commun. Biol.">
        <title>Genome analysis of Parmales, the sister group of diatoms, reveals the evolutionary specialization of diatoms from phago-mixotrophs to photoautotrophs.</title>
        <authorList>
            <person name="Ban H."/>
            <person name="Sato S."/>
            <person name="Yoshikawa S."/>
            <person name="Yamada K."/>
            <person name="Nakamura Y."/>
            <person name="Ichinomiya M."/>
            <person name="Sato N."/>
            <person name="Blanc-Mathieu R."/>
            <person name="Endo H."/>
            <person name="Kuwata A."/>
            <person name="Ogata H."/>
        </authorList>
    </citation>
    <scope>NUCLEOTIDE SEQUENCE [LARGE SCALE GENOMIC DNA]</scope>
    <source>
        <strain evidence="3">NIES 3700</strain>
    </source>
</reference>
<feature type="compositionally biased region" description="Polar residues" evidence="1">
    <location>
        <begin position="41"/>
        <end position="68"/>
    </location>
</feature>
<sequence>MNAEALQSLRSFASSNPTYASSTTVTAFLDAAESHFLPTSDVESSTSTNGHNNGQSNGILQPTSQSIVPSSARSPPPQPPSNCLSLKSCIANSNNNEQQLLKVLESQIQLRLEYLLNYGVEIIEPIDVTDEEEEASKPSSKKSKKSKKSKPKPPPPPSPSFSTPSILPFLTRTLQILQTPPSSTSPFPYLLKTLITSFPPQTLMNCEEYRKVVEGVMEKMEFDFEWDDHVGEREEEVERERANEERSD</sequence>
<evidence type="ECO:0000256" key="1">
    <source>
        <dbReference type="SAM" id="MobiDB-lite"/>
    </source>
</evidence>
<dbReference type="OrthoDB" id="10656742at2759"/>
<feature type="region of interest" description="Disordered" evidence="1">
    <location>
        <begin position="130"/>
        <end position="165"/>
    </location>
</feature>
<proteinExistence type="predicted"/>
<feature type="compositionally biased region" description="Basic residues" evidence="1">
    <location>
        <begin position="139"/>
        <end position="151"/>
    </location>
</feature>
<feature type="region of interest" description="Disordered" evidence="1">
    <location>
        <begin position="39"/>
        <end position="85"/>
    </location>
</feature>
<dbReference type="Proteomes" id="UP001165122">
    <property type="component" value="Unassembled WGS sequence"/>
</dbReference>
<accession>A0A9W7CLY6</accession>
<gene>
    <name evidence="2" type="ORF">TrLO_g13208</name>
</gene>
<keyword evidence="3" id="KW-1185">Reference proteome</keyword>
<name>A0A9W7CLY6_9STRA</name>
<comment type="caution">
    <text evidence="2">The sequence shown here is derived from an EMBL/GenBank/DDBJ whole genome shotgun (WGS) entry which is preliminary data.</text>
</comment>
<dbReference type="EMBL" id="BRXW01000107">
    <property type="protein sequence ID" value="GMI07006.1"/>
    <property type="molecule type" value="Genomic_DNA"/>
</dbReference>
<organism evidence="2 3">
    <name type="scientific">Triparma laevis f. longispina</name>
    <dbReference type="NCBI Taxonomy" id="1714387"/>
    <lineage>
        <taxon>Eukaryota</taxon>
        <taxon>Sar</taxon>
        <taxon>Stramenopiles</taxon>
        <taxon>Ochrophyta</taxon>
        <taxon>Bolidophyceae</taxon>
        <taxon>Parmales</taxon>
        <taxon>Triparmaceae</taxon>
        <taxon>Triparma</taxon>
    </lineage>
</organism>
<feature type="region of interest" description="Disordered" evidence="1">
    <location>
        <begin position="227"/>
        <end position="248"/>
    </location>
</feature>
<protein>
    <submittedName>
        <fullName evidence="2">Uncharacterized protein</fullName>
    </submittedName>
</protein>